<dbReference type="GO" id="GO:0004672">
    <property type="term" value="F:protein kinase activity"/>
    <property type="evidence" value="ECO:0007669"/>
    <property type="project" value="InterPro"/>
</dbReference>
<dbReference type="AlphaFoldDB" id="A0A0C3PZ82"/>
<dbReference type="HOGENOM" id="CLU_084529_0_0_1"/>
<dbReference type="PANTHER" id="PTHR21310">
    <property type="entry name" value="AMINOGLYCOSIDE PHOSPHOTRANSFERASE-RELATED-RELATED"/>
    <property type="match status" value="1"/>
</dbReference>
<dbReference type="GO" id="GO:0005524">
    <property type="term" value="F:ATP binding"/>
    <property type="evidence" value="ECO:0007669"/>
    <property type="project" value="InterPro"/>
</dbReference>
<organism evidence="2 3">
    <name type="scientific">Tulasnella calospora MUT 4182</name>
    <dbReference type="NCBI Taxonomy" id="1051891"/>
    <lineage>
        <taxon>Eukaryota</taxon>
        <taxon>Fungi</taxon>
        <taxon>Dikarya</taxon>
        <taxon>Basidiomycota</taxon>
        <taxon>Agaricomycotina</taxon>
        <taxon>Agaricomycetes</taxon>
        <taxon>Cantharellales</taxon>
        <taxon>Tulasnellaceae</taxon>
        <taxon>Tulasnella</taxon>
    </lineage>
</organism>
<dbReference type="Pfam" id="PF01636">
    <property type="entry name" value="APH"/>
    <property type="match status" value="1"/>
</dbReference>
<reference evidence="3" key="2">
    <citation type="submission" date="2015-01" db="EMBL/GenBank/DDBJ databases">
        <title>Evolutionary Origins and Diversification of the Mycorrhizal Mutualists.</title>
        <authorList>
            <consortium name="DOE Joint Genome Institute"/>
            <consortium name="Mycorrhizal Genomics Consortium"/>
            <person name="Kohler A."/>
            <person name="Kuo A."/>
            <person name="Nagy L.G."/>
            <person name="Floudas D."/>
            <person name="Copeland A."/>
            <person name="Barry K.W."/>
            <person name="Cichocki N."/>
            <person name="Veneault-Fourrey C."/>
            <person name="LaButti K."/>
            <person name="Lindquist E.A."/>
            <person name="Lipzen A."/>
            <person name="Lundell T."/>
            <person name="Morin E."/>
            <person name="Murat C."/>
            <person name="Riley R."/>
            <person name="Ohm R."/>
            <person name="Sun H."/>
            <person name="Tunlid A."/>
            <person name="Henrissat B."/>
            <person name="Grigoriev I.V."/>
            <person name="Hibbett D.S."/>
            <person name="Martin F."/>
        </authorList>
    </citation>
    <scope>NUCLEOTIDE SEQUENCE [LARGE SCALE GENOMIC DNA]</scope>
    <source>
        <strain evidence="3">MUT 4182</strain>
    </source>
</reference>
<protein>
    <recommendedName>
        <fullName evidence="1">Protein kinase domain-containing protein</fullName>
    </recommendedName>
</protein>
<sequence>MTGSTDNRYTLPTRKEIIDVCSPKEDTNVLKYEVDGARPVFIKFGYNLRGEAETQKYLHEQSVRDPNAPRLPAVYDFFEVGPIGLQQGFMVMEYIEAPTVEHWLEKEPDMAGLLYDKVAEAVRWLLNCPLPAEPRFGPVGQGPARHMVFAESIAPLEFDSIDAVQRYFNKALGRFPKRAAITEGIDFSGEEICFYHSDIRPSNFHYDPETQKVTIVDLEDVGIGPKSFASYPFHMEHDVDPEFHRAIAARIGYQRTKSIDGMDVAFGFLQMCSDPTLGTLYPPPCG</sequence>
<dbReference type="PROSITE" id="PS50011">
    <property type="entry name" value="PROTEIN_KINASE_DOM"/>
    <property type="match status" value="1"/>
</dbReference>
<dbReference type="InterPro" id="IPR000719">
    <property type="entry name" value="Prot_kinase_dom"/>
</dbReference>
<keyword evidence="3" id="KW-1185">Reference proteome</keyword>
<reference evidence="2 3" key="1">
    <citation type="submission" date="2014-04" db="EMBL/GenBank/DDBJ databases">
        <authorList>
            <consortium name="DOE Joint Genome Institute"/>
            <person name="Kuo A."/>
            <person name="Girlanda M."/>
            <person name="Perotto S."/>
            <person name="Kohler A."/>
            <person name="Nagy L.G."/>
            <person name="Floudas D."/>
            <person name="Copeland A."/>
            <person name="Barry K.W."/>
            <person name="Cichocki N."/>
            <person name="Veneault-Fourrey C."/>
            <person name="LaButti K."/>
            <person name="Lindquist E.A."/>
            <person name="Lipzen A."/>
            <person name="Lundell T."/>
            <person name="Morin E."/>
            <person name="Murat C."/>
            <person name="Sun H."/>
            <person name="Tunlid A."/>
            <person name="Henrissat B."/>
            <person name="Grigoriev I.V."/>
            <person name="Hibbett D.S."/>
            <person name="Martin F."/>
            <person name="Nordberg H.P."/>
            <person name="Cantor M.N."/>
            <person name="Hua S.X."/>
        </authorList>
    </citation>
    <scope>NUCLEOTIDE SEQUENCE [LARGE SCALE GENOMIC DNA]</scope>
    <source>
        <strain evidence="2 3">MUT 4182</strain>
    </source>
</reference>
<name>A0A0C3PZ82_9AGAM</name>
<dbReference type="InterPro" id="IPR002575">
    <property type="entry name" value="Aminoglycoside_PTrfase"/>
</dbReference>
<dbReference type="InterPro" id="IPR051678">
    <property type="entry name" value="AGP_Transferase"/>
</dbReference>
<dbReference type="PANTHER" id="PTHR21310:SF39">
    <property type="entry name" value="AMINOGLYCOSIDE PHOSPHOTRANSFERASE DOMAIN-CONTAINING PROTEIN"/>
    <property type="match status" value="1"/>
</dbReference>
<dbReference type="InterPro" id="IPR011009">
    <property type="entry name" value="Kinase-like_dom_sf"/>
</dbReference>
<dbReference type="EMBL" id="KN823162">
    <property type="protein sequence ID" value="KIO20760.1"/>
    <property type="molecule type" value="Genomic_DNA"/>
</dbReference>
<dbReference type="STRING" id="1051891.A0A0C3PZ82"/>
<evidence type="ECO:0000313" key="3">
    <source>
        <dbReference type="Proteomes" id="UP000054248"/>
    </source>
</evidence>
<evidence type="ECO:0000259" key="1">
    <source>
        <dbReference type="PROSITE" id="PS50011"/>
    </source>
</evidence>
<accession>A0A0C3PZ82</accession>
<feature type="domain" description="Protein kinase" evidence="1">
    <location>
        <begin position="1"/>
        <end position="286"/>
    </location>
</feature>
<dbReference type="OrthoDB" id="3250044at2759"/>
<dbReference type="Proteomes" id="UP000054248">
    <property type="component" value="Unassembled WGS sequence"/>
</dbReference>
<gene>
    <name evidence="2" type="ORF">M407DRAFT_81220</name>
</gene>
<dbReference type="SUPFAM" id="SSF56112">
    <property type="entry name" value="Protein kinase-like (PK-like)"/>
    <property type="match status" value="1"/>
</dbReference>
<proteinExistence type="predicted"/>
<evidence type="ECO:0000313" key="2">
    <source>
        <dbReference type="EMBL" id="KIO20760.1"/>
    </source>
</evidence>